<sequence>MTLHFTPLLGFIAYLFTLLDFIQTRPSTRSDCEDGLNLKYTIFKCYHFAKAVATIWMIEGGRGLFRGSVPRVICSSLCPHIHGCGIPRRYFGTEADSK</sequence>
<organism evidence="2 3">
    <name type="scientific">Papaver somniferum</name>
    <name type="common">Opium poppy</name>
    <dbReference type="NCBI Taxonomy" id="3469"/>
    <lineage>
        <taxon>Eukaryota</taxon>
        <taxon>Viridiplantae</taxon>
        <taxon>Streptophyta</taxon>
        <taxon>Embryophyta</taxon>
        <taxon>Tracheophyta</taxon>
        <taxon>Spermatophyta</taxon>
        <taxon>Magnoliopsida</taxon>
        <taxon>Ranunculales</taxon>
        <taxon>Papaveraceae</taxon>
        <taxon>Papaveroideae</taxon>
        <taxon>Papaver</taxon>
    </lineage>
</organism>
<protein>
    <recommendedName>
        <fullName evidence="4">Secreted protein</fullName>
    </recommendedName>
</protein>
<name>A0A4Y7IUT1_PAPSO</name>
<dbReference type="Proteomes" id="UP000316621">
    <property type="component" value="Chromosome 2"/>
</dbReference>
<feature type="signal peptide" evidence="1">
    <location>
        <begin position="1"/>
        <end position="24"/>
    </location>
</feature>
<evidence type="ECO:0000313" key="2">
    <source>
        <dbReference type="EMBL" id="RZC51195.1"/>
    </source>
</evidence>
<keyword evidence="1" id="KW-0732">Signal</keyword>
<dbReference type="Gramene" id="RZC51195">
    <property type="protein sequence ID" value="RZC51195"/>
    <property type="gene ID" value="C5167_019622"/>
</dbReference>
<evidence type="ECO:0000256" key="1">
    <source>
        <dbReference type="SAM" id="SignalP"/>
    </source>
</evidence>
<accession>A0A4Y7IUT1</accession>
<evidence type="ECO:0000313" key="3">
    <source>
        <dbReference type="Proteomes" id="UP000316621"/>
    </source>
</evidence>
<gene>
    <name evidence="2" type="ORF">C5167_019622</name>
</gene>
<dbReference type="AlphaFoldDB" id="A0A4Y7IUT1"/>
<dbReference type="EMBL" id="CM010716">
    <property type="protein sequence ID" value="RZC51195.1"/>
    <property type="molecule type" value="Genomic_DNA"/>
</dbReference>
<feature type="chain" id="PRO_5021499612" description="Secreted protein" evidence="1">
    <location>
        <begin position="25"/>
        <end position="98"/>
    </location>
</feature>
<reference evidence="2 3" key="1">
    <citation type="journal article" date="2018" name="Science">
        <title>The opium poppy genome and morphinan production.</title>
        <authorList>
            <person name="Guo L."/>
            <person name="Winzer T."/>
            <person name="Yang X."/>
            <person name="Li Y."/>
            <person name="Ning Z."/>
            <person name="He Z."/>
            <person name="Teodor R."/>
            <person name="Lu Y."/>
            <person name="Bowser T.A."/>
            <person name="Graham I.A."/>
            <person name="Ye K."/>
        </authorList>
    </citation>
    <scope>NUCLEOTIDE SEQUENCE [LARGE SCALE GENOMIC DNA]</scope>
    <source>
        <strain evidence="3">cv. HN1</strain>
        <tissue evidence="2">Leaves</tissue>
    </source>
</reference>
<keyword evidence="3" id="KW-1185">Reference proteome</keyword>
<evidence type="ECO:0008006" key="4">
    <source>
        <dbReference type="Google" id="ProtNLM"/>
    </source>
</evidence>
<proteinExistence type="predicted"/>